<dbReference type="InterPro" id="IPR011990">
    <property type="entry name" value="TPR-like_helical_dom_sf"/>
</dbReference>
<evidence type="ECO:0000313" key="2">
    <source>
        <dbReference type="Proteomes" id="UP000236220"/>
    </source>
</evidence>
<dbReference type="PROSITE" id="PS51257">
    <property type="entry name" value="PROKAR_LIPOPROTEIN"/>
    <property type="match status" value="1"/>
</dbReference>
<dbReference type="AlphaFoldDB" id="A0A2K1PYM4"/>
<protein>
    <submittedName>
        <fullName evidence="1">Tfp pilus assembly protein PilF</fullName>
    </submittedName>
</protein>
<comment type="caution">
    <text evidence="1">The sequence shown here is derived from an EMBL/GenBank/DDBJ whole genome shotgun (WGS) entry which is preliminary data.</text>
</comment>
<reference evidence="1 2" key="1">
    <citation type="submission" date="2017-08" db="EMBL/GenBank/DDBJ databases">
        <title>Lysobacter sylvestris genome.</title>
        <authorList>
            <person name="Zhang D.-C."/>
            <person name="Albuquerque L."/>
            <person name="Franca L."/>
            <person name="Froufe H.J.C."/>
            <person name="Barroso C."/>
            <person name="Egas C."/>
            <person name="Da Costa M."/>
            <person name="Margesin R."/>
        </authorList>
    </citation>
    <scope>NUCLEOTIDE SEQUENCE [LARGE SCALE GENOMIC DNA]</scope>
    <source>
        <strain evidence="1 2">AM20-91</strain>
    </source>
</reference>
<dbReference type="Proteomes" id="UP000236220">
    <property type="component" value="Unassembled WGS sequence"/>
</dbReference>
<dbReference type="SUPFAM" id="SSF48452">
    <property type="entry name" value="TPR-like"/>
    <property type="match status" value="1"/>
</dbReference>
<gene>
    <name evidence="1" type="ORF">Lysil_2056</name>
</gene>
<dbReference type="EMBL" id="NPZB01000002">
    <property type="protein sequence ID" value="PNS07880.1"/>
    <property type="molecule type" value="Genomic_DNA"/>
</dbReference>
<evidence type="ECO:0000313" key="1">
    <source>
        <dbReference type="EMBL" id="PNS07880.1"/>
    </source>
</evidence>
<keyword evidence="2" id="KW-1185">Reference proteome</keyword>
<sequence>MRWREGALFVATIALALLVGCDRLTFVKPNMKKSKFEDVRSVPDVRDSASDRQRMAASDGLQLAGNRLQGGDLDGAEKSARHVLESDRGNTTAMTILALVEQRRGHVADAGTWFKRAAEQGNSGPAEWGNYGTWLCEANQPAESLQWLDRSLAYPDAIDLAGMRANAGKCALRAGQTERAERDLRAALDLAPANAVALDGMAQLMFVRGRMLEARAFNERRLAAAPATAETLARAAEIETHLGDQVAASRYRQRMAQEFPNVTPNAKGH</sequence>
<organism evidence="1 2">
    <name type="scientific">Solilutibacter silvestris</name>
    <dbReference type="NCBI Taxonomy" id="1645665"/>
    <lineage>
        <taxon>Bacteria</taxon>
        <taxon>Pseudomonadati</taxon>
        <taxon>Pseudomonadota</taxon>
        <taxon>Gammaproteobacteria</taxon>
        <taxon>Lysobacterales</taxon>
        <taxon>Lysobacteraceae</taxon>
        <taxon>Solilutibacter</taxon>
    </lineage>
</organism>
<dbReference type="Gene3D" id="1.25.40.10">
    <property type="entry name" value="Tetratricopeptide repeat domain"/>
    <property type="match status" value="1"/>
</dbReference>
<dbReference type="OrthoDB" id="9814042at2"/>
<proteinExistence type="predicted"/>
<dbReference type="RefSeq" id="WP_103075531.1">
    <property type="nucleotide sequence ID" value="NZ_NPZB01000002.1"/>
</dbReference>
<name>A0A2K1PYM4_9GAMM</name>
<accession>A0A2K1PYM4</accession>